<dbReference type="Proteomes" id="UP000027265">
    <property type="component" value="Unassembled WGS sequence"/>
</dbReference>
<dbReference type="STRING" id="933084.A0A067QI45"/>
<reference evidence="2" key="1">
    <citation type="journal article" date="2014" name="Proc. Natl. Acad. Sci. U.S.A.">
        <title>Extensive sampling of basidiomycete genomes demonstrates inadequacy of the white-rot/brown-rot paradigm for wood decay fungi.</title>
        <authorList>
            <person name="Riley R."/>
            <person name="Salamov A.A."/>
            <person name="Brown D.W."/>
            <person name="Nagy L.G."/>
            <person name="Floudas D."/>
            <person name="Held B.W."/>
            <person name="Levasseur A."/>
            <person name="Lombard V."/>
            <person name="Morin E."/>
            <person name="Otillar R."/>
            <person name="Lindquist E.A."/>
            <person name="Sun H."/>
            <person name="LaButti K.M."/>
            <person name="Schmutz J."/>
            <person name="Jabbour D."/>
            <person name="Luo H."/>
            <person name="Baker S.E."/>
            <person name="Pisabarro A.G."/>
            <person name="Walton J.D."/>
            <person name="Blanchette R.A."/>
            <person name="Henrissat B."/>
            <person name="Martin F."/>
            <person name="Cullen D."/>
            <person name="Hibbett D.S."/>
            <person name="Grigoriev I.V."/>
        </authorList>
    </citation>
    <scope>NUCLEOTIDE SEQUENCE [LARGE SCALE GENOMIC DNA]</scope>
    <source>
        <strain evidence="2">MUCL 33604</strain>
    </source>
</reference>
<sequence>MAFPDRGYTNLLAHLQRSPTSLPLQTIQVSCSHYLAHVQPSPTPLSASIISSPLFRTFSHPKLVALTTTYRHAVHHKLKVLEDEGTSIFDRSKKARLSDWIGDVLKGLEGGAAMLRLVCSGGLLLGLEDVKSTVDVRIRGKVEDEVVVELAEVLDAYSYGSVSDGWEKEFQPGIGSEPVDPASLALVVSSQFLLLVASEKLNALPLPTLIGLLTSTIASCFQSGSFLADLKVSTIQDTGKLSIPRTSDLSQTIQALTSSSYFTSIAPLSKLGSRCISLVATSRPRQSWTVMQQTLKTLDSVSEKVEQAWVGSALAGVSGDDDILPESREVSTHIWVLHKTLLFSTLMLSQSALTSLVFVRKPPSPPSFMALSILKTLSHLSFVISQFGGITASGEGSFRELKKTVYMALDVISVDRDGSERFVKELCSQFERAHITVNAAGFERPYQAKKSFALACIEQLIPVISEDCMENQVLPLCLPHLSDPSNRETYESAHSVVLAMFSANTQAKKGTTGEAPGRGKDKEVLKSLAERIAPFYAKNLIENSRVGRLTTDQLRLASATLALSASTSSAESVCFYLSKLLDAIGSAAVQEQRHRLLLALTSTLSALPLTILPRILDELRDAIIKAYPDDNSEEREELAEALFTEILERVGDREKEFAKEWWYANRLMLSGGRHGTDDKDAGSKGTSARL</sequence>
<evidence type="ECO:0000313" key="1">
    <source>
        <dbReference type="EMBL" id="KDQ62276.1"/>
    </source>
</evidence>
<dbReference type="PANTHER" id="PTHR39214">
    <property type="entry name" value="MICROBODY (PEROXISOME) BIOGENESIS PROTEIN PEROXIN 8 (EUROFUNG)"/>
    <property type="match status" value="1"/>
</dbReference>
<dbReference type="SUPFAM" id="SSF48371">
    <property type="entry name" value="ARM repeat"/>
    <property type="match status" value="1"/>
</dbReference>
<organism evidence="1 2">
    <name type="scientific">Jaapia argillacea MUCL 33604</name>
    <dbReference type="NCBI Taxonomy" id="933084"/>
    <lineage>
        <taxon>Eukaryota</taxon>
        <taxon>Fungi</taxon>
        <taxon>Dikarya</taxon>
        <taxon>Basidiomycota</taxon>
        <taxon>Agaricomycotina</taxon>
        <taxon>Agaricomycetes</taxon>
        <taxon>Agaricomycetidae</taxon>
        <taxon>Jaapiales</taxon>
        <taxon>Jaapiaceae</taxon>
        <taxon>Jaapia</taxon>
    </lineage>
</organism>
<dbReference type="InParanoid" id="A0A067QI45"/>
<gene>
    <name evidence="1" type="ORF">JAAARDRAFT_189618</name>
</gene>
<protein>
    <submittedName>
        <fullName evidence="1">Uncharacterized protein</fullName>
    </submittedName>
</protein>
<dbReference type="InterPro" id="IPR055334">
    <property type="entry name" value="PEX8-like"/>
</dbReference>
<dbReference type="PANTHER" id="PTHR39214:SF1">
    <property type="entry name" value="MICROBODY (PEROXISOME) BIOGENESIS PROTEIN PEROXIN 8 (EUROFUNG)"/>
    <property type="match status" value="1"/>
</dbReference>
<name>A0A067QI45_9AGAM</name>
<proteinExistence type="predicted"/>
<accession>A0A067QI45</accession>
<keyword evidence="2" id="KW-1185">Reference proteome</keyword>
<dbReference type="HOGENOM" id="CLU_015601_0_0_1"/>
<dbReference type="OrthoDB" id="2357318at2759"/>
<dbReference type="AlphaFoldDB" id="A0A067QI45"/>
<dbReference type="InterPro" id="IPR016024">
    <property type="entry name" value="ARM-type_fold"/>
</dbReference>
<evidence type="ECO:0000313" key="2">
    <source>
        <dbReference type="Proteomes" id="UP000027265"/>
    </source>
</evidence>
<dbReference type="EMBL" id="KL197711">
    <property type="protein sequence ID" value="KDQ62276.1"/>
    <property type="molecule type" value="Genomic_DNA"/>
</dbReference>